<dbReference type="FunFam" id="3.40.309.10:FF:000012">
    <property type="entry name" value="Betaine aldehyde dehydrogenase"/>
    <property type="match status" value="1"/>
</dbReference>
<comment type="caution">
    <text evidence="4">The sequence shown here is derived from an EMBL/GenBank/DDBJ whole genome shotgun (WGS) entry which is preliminary data.</text>
</comment>
<accession>A0A917ZUT3</accession>
<dbReference type="EMBL" id="BMMS01000023">
    <property type="protein sequence ID" value="GGO94749.1"/>
    <property type="molecule type" value="Genomic_DNA"/>
</dbReference>
<feature type="domain" description="Aldehyde dehydrogenase" evidence="3">
    <location>
        <begin position="14"/>
        <end position="475"/>
    </location>
</feature>
<evidence type="ECO:0000259" key="3">
    <source>
        <dbReference type="Pfam" id="PF00171"/>
    </source>
</evidence>
<organism evidence="4 5">
    <name type="scientific">Wenjunlia tyrosinilytica</name>
    <dbReference type="NCBI Taxonomy" id="1544741"/>
    <lineage>
        <taxon>Bacteria</taxon>
        <taxon>Bacillati</taxon>
        <taxon>Actinomycetota</taxon>
        <taxon>Actinomycetes</taxon>
        <taxon>Kitasatosporales</taxon>
        <taxon>Streptomycetaceae</taxon>
        <taxon>Wenjunlia</taxon>
    </lineage>
</organism>
<name>A0A917ZUT3_9ACTN</name>
<dbReference type="InterPro" id="IPR016163">
    <property type="entry name" value="Ald_DH_C"/>
</dbReference>
<proteinExistence type="inferred from homology"/>
<dbReference type="Gene3D" id="3.40.605.10">
    <property type="entry name" value="Aldehyde Dehydrogenase, Chain A, domain 1"/>
    <property type="match status" value="1"/>
</dbReference>
<gene>
    <name evidence="4" type="ORF">GCM10012280_50380</name>
</gene>
<evidence type="ECO:0000313" key="5">
    <source>
        <dbReference type="Proteomes" id="UP000641932"/>
    </source>
</evidence>
<dbReference type="CDD" id="cd07078">
    <property type="entry name" value="ALDH"/>
    <property type="match status" value="1"/>
</dbReference>
<dbReference type="InterPro" id="IPR016161">
    <property type="entry name" value="Ald_DH/histidinol_DH"/>
</dbReference>
<dbReference type="Pfam" id="PF00171">
    <property type="entry name" value="Aldedh"/>
    <property type="match status" value="1"/>
</dbReference>
<dbReference type="FunFam" id="3.40.605.10:FF:000007">
    <property type="entry name" value="NAD/NADP-dependent betaine aldehyde dehydrogenase"/>
    <property type="match status" value="1"/>
</dbReference>
<dbReference type="PANTHER" id="PTHR11699">
    <property type="entry name" value="ALDEHYDE DEHYDROGENASE-RELATED"/>
    <property type="match status" value="1"/>
</dbReference>
<dbReference type="SUPFAM" id="SSF53720">
    <property type="entry name" value="ALDH-like"/>
    <property type="match status" value="1"/>
</dbReference>
<evidence type="ECO:0000313" key="4">
    <source>
        <dbReference type="EMBL" id="GGO94749.1"/>
    </source>
</evidence>
<evidence type="ECO:0000256" key="2">
    <source>
        <dbReference type="ARBA" id="ARBA00023002"/>
    </source>
</evidence>
<protein>
    <submittedName>
        <fullName evidence="4">Phenylacetaldehyde dehydrogenase</fullName>
    </submittedName>
</protein>
<dbReference type="AlphaFoldDB" id="A0A917ZUT3"/>
<reference evidence="4" key="2">
    <citation type="submission" date="2020-09" db="EMBL/GenBank/DDBJ databases">
        <authorList>
            <person name="Sun Q."/>
            <person name="Zhou Y."/>
        </authorList>
    </citation>
    <scope>NUCLEOTIDE SEQUENCE</scope>
    <source>
        <strain evidence="4">CGMCC 4.7201</strain>
    </source>
</reference>
<evidence type="ECO:0000256" key="1">
    <source>
        <dbReference type="ARBA" id="ARBA00009986"/>
    </source>
</evidence>
<comment type="similarity">
    <text evidence="1">Belongs to the aldehyde dehydrogenase family.</text>
</comment>
<dbReference type="RefSeq" id="WP_189134062.1">
    <property type="nucleotide sequence ID" value="NZ_BMMS01000023.1"/>
</dbReference>
<reference evidence="4" key="1">
    <citation type="journal article" date="2014" name="Int. J. Syst. Evol. Microbiol.">
        <title>Complete genome sequence of Corynebacterium casei LMG S-19264T (=DSM 44701T), isolated from a smear-ripened cheese.</title>
        <authorList>
            <consortium name="US DOE Joint Genome Institute (JGI-PGF)"/>
            <person name="Walter F."/>
            <person name="Albersmeier A."/>
            <person name="Kalinowski J."/>
            <person name="Ruckert C."/>
        </authorList>
    </citation>
    <scope>NUCLEOTIDE SEQUENCE</scope>
    <source>
        <strain evidence="4">CGMCC 4.7201</strain>
    </source>
</reference>
<dbReference type="Gene3D" id="3.40.309.10">
    <property type="entry name" value="Aldehyde Dehydrogenase, Chain A, domain 2"/>
    <property type="match status" value="1"/>
</dbReference>
<dbReference type="GO" id="GO:0016620">
    <property type="term" value="F:oxidoreductase activity, acting on the aldehyde or oxo group of donors, NAD or NADP as acceptor"/>
    <property type="evidence" value="ECO:0007669"/>
    <property type="project" value="InterPro"/>
</dbReference>
<keyword evidence="2" id="KW-0560">Oxidoreductase</keyword>
<sequence>MTIAELESVAARWSSDDEAGSFPVHEAATGRLLARIRAADAAEIDAAVRGAHRAFTEDWRHRTGAERGRMLRRAAQLLREHADEIAEIESREVGKPIEISRHYDMVVCAESFEFFGALADKIHGDFFPGGPIDTYTIREPYGVVAGIIPFNWPPVHTAAKAAPALAAGNVVVLKPPEQCPLTVLRITEILQEVFPGQVVQAVPGRGSEAGRALTGHPLVRRISFTGSPATGRAVLKDAAEHFTGALLELGGKCPLIVYEDADLDLAVSGAVEGTFFNQGEACTSASRVLVHDAVADEFIRRYIAATSRLVVGDGLDPRTHIGAMVTAEHKRNVEAFVETGQLEGAVLAFRGRIPDDPRLAGGYFVPPTVFTDVTPGMRIAREEIFGPVASVIRFATDEEAIEIANGTDFALVAAVYTQDDQRARRAGREIDAGVVFVNNYNRMFLGTPFGGNRASGYGREHAAETLQEFLRTKSVRTPSGRSQVPTWSGARGT</sequence>
<dbReference type="InterPro" id="IPR016162">
    <property type="entry name" value="Ald_DH_N"/>
</dbReference>
<keyword evidence="5" id="KW-1185">Reference proteome</keyword>
<dbReference type="Proteomes" id="UP000641932">
    <property type="component" value="Unassembled WGS sequence"/>
</dbReference>
<dbReference type="InterPro" id="IPR015590">
    <property type="entry name" value="Aldehyde_DH_dom"/>
</dbReference>